<sequence length="58" mass="6187">MGAFCLFEECVAGIASRHPQWADVVLSGDIQAEVLPRVPLPVHGAPAARYPGLFDVPD</sequence>
<evidence type="ECO:0000313" key="2">
    <source>
        <dbReference type="Proteomes" id="UP000001027"/>
    </source>
</evidence>
<dbReference type="HOGENOM" id="CLU_2970285_0_0_4"/>
<protein>
    <submittedName>
        <fullName evidence="1">Uncharacterized protein</fullName>
    </submittedName>
</protein>
<dbReference type="KEGG" id="bbr:BB2302"/>
<gene>
    <name evidence="1" type="ordered locus">BB2302</name>
</gene>
<organism evidence="1 2">
    <name type="scientific">Bordetella bronchiseptica (strain ATCC BAA-588 / NCTC 13252 / RB50)</name>
    <name type="common">Alcaligenes bronchisepticus</name>
    <dbReference type="NCBI Taxonomy" id="257310"/>
    <lineage>
        <taxon>Bacteria</taxon>
        <taxon>Pseudomonadati</taxon>
        <taxon>Pseudomonadota</taxon>
        <taxon>Betaproteobacteria</taxon>
        <taxon>Burkholderiales</taxon>
        <taxon>Alcaligenaceae</taxon>
        <taxon>Bordetella</taxon>
    </lineage>
</organism>
<evidence type="ECO:0000313" key="1">
    <source>
        <dbReference type="EMBL" id="CAE32798.1"/>
    </source>
</evidence>
<dbReference type="EMBL" id="BX640443">
    <property type="protein sequence ID" value="CAE32798.1"/>
    <property type="molecule type" value="Genomic_DNA"/>
</dbReference>
<name>A0A0H3LLT0_BORBR</name>
<proteinExistence type="predicted"/>
<reference evidence="1 2" key="1">
    <citation type="journal article" date="2003" name="Nat. Genet.">
        <title>Comparative analysis of the genome sequences of Bordetella pertussis, Bordetella parapertussis and Bordetella bronchiseptica.</title>
        <authorList>
            <person name="Parkhill J."/>
            <person name="Sebaihia M."/>
            <person name="Preston A."/>
            <person name="Murphy L.D."/>
            <person name="Thomson N.R."/>
            <person name="Harris D.E."/>
            <person name="Holden M.T.G."/>
            <person name="Churcher C.M."/>
            <person name="Bentley S.D."/>
            <person name="Mungall K.L."/>
            <person name="Cerdeno-Tarraga A.-M."/>
            <person name="Temple L."/>
            <person name="James K.D."/>
            <person name="Harris B."/>
            <person name="Quail M.A."/>
            <person name="Achtman M."/>
            <person name="Atkin R."/>
            <person name="Baker S."/>
            <person name="Basham D."/>
            <person name="Bason N."/>
            <person name="Cherevach I."/>
            <person name="Chillingworth T."/>
            <person name="Collins M."/>
            <person name="Cronin A."/>
            <person name="Davis P."/>
            <person name="Doggett J."/>
            <person name="Feltwell T."/>
            <person name="Goble A."/>
            <person name="Hamlin N."/>
            <person name="Hauser H."/>
            <person name="Holroyd S."/>
            <person name="Jagels K."/>
            <person name="Leather S."/>
            <person name="Moule S."/>
            <person name="Norberczak H."/>
            <person name="O'Neil S."/>
            <person name="Ormond D."/>
            <person name="Price C."/>
            <person name="Rabbinowitsch E."/>
            <person name="Rutter S."/>
            <person name="Sanders M."/>
            <person name="Saunders D."/>
            <person name="Seeger K."/>
            <person name="Sharp S."/>
            <person name="Simmonds M."/>
            <person name="Skelton J."/>
            <person name="Squares R."/>
            <person name="Squares S."/>
            <person name="Stevens K."/>
            <person name="Unwin L."/>
            <person name="Whitehead S."/>
            <person name="Barrell B.G."/>
            <person name="Maskell D.J."/>
        </authorList>
    </citation>
    <scope>NUCLEOTIDE SEQUENCE [LARGE SCALE GENOMIC DNA]</scope>
    <source>
        <strain evidence="1 2">ATCC BAA-588 / NCTC 13252 / RB50</strain>
    </source>
</reference>
<dbReference type="Proteomes" id="UP000001027">
    <property type="component" value="Chromosome"/>
</dbReference>
<dbReference type="AlphaFoldDB" id="A0A0H3LLT0"/>
<accession>A0A0H3LLT0</accession>